<protein>
    <submittedName>
        <fullName evidence="2">Uncharacterized protein</fullName>
    </submittedName>
</protein>
<evidence type="ECO:0000313" key="2">
    <source>
        <dbReference type="EMBL" id="BAM03074.1"/>
    </source>
</evidence>
<dbReference type="Proteomes" id="UP000007881">
    <property type="component" value="Chromosome"/>
</dbReference>
<proteinExistence type="predicted"/>
<accession>I0ICT6</accession>
<name>I0ICT6_PHYMF</name>
<dbReference type="HOGENOM" id="CLU_1218854_0_0_0"/>
<feature type="compositionally biased region" description="Basic residues" evidence="1">
    <location>
        <begin position="55"/>
        <end position="67"/>
    </location>
</feature>
<keyword evidence="3" id="KW-1185">Reference proteome</keyword>
<gene>
    <name evidence="2" type="ordered locus">PSMK_09150</name>
</gene>
<organism evidence="2 3">
    <name type="scientific">Phycisphaera mikurensis (strain NBRC 102666 / KCTC 22515 / FYK2301M01)</name>
    <dbReference type="NCBI Taxonomy" id="1142394"/>
    <lineage>
        <taxon>Bacteria</taxon>
        <taxon>Pseudomonadati</taxon>
        <taxon>Planctomycetota</taxon>
        <taxon>Phycisphaerae</taxon>
        <taxon>Phycisphaerales</taxon>
        <taxon>Phycisphaeraceae</taxon>
        <taxon>Phycisphaera</taxon>
    </lineage>
</organism>
<dbReference type="KEGG" id="phm:PSMK_09150"/>
<evidence type="ECO:0000313" key="3">
    <source>
        <dbReference type="Proteomes" id="UP000007881"/>
    </source>
</evidence>
<feature type="region of interest" description="Disordered" evidence="1">
    <location>
        <begin position="1"/>
        <end position="227"/>
    </location>
</feature>
<feature type="compositionally biased region" description="Basic residues" evidence="1">
    <location>
        <begin position="185"/>
        <end position="200"/>
    </location>
</feature>
<dbReference type="STRING" id="1142394.PSMK_09150"/>
<reference evidence="2 3" key="1">
    <citation type="submission" date="2012-02" db="EMBL/GenBank/DDBJ databases">
        <title>Complete genome sequence of Phycisphaera mikurensis NBRC 102666.</title>
        <authorList>
            <person name="Ankai A."/>
            <person name="Hosoyama A."/>
            <person name="Terui Y."/>
            <person name="Sekine M."/>
            <person name="Fukai R."/>
            <person name="Kato Y."/>
            <person name="Nakamura S."/>
            <person name="Yamada-Narita S."/>
            <person name="Kawakoshi A."/>
            <person name="Fukunaga Y."/>
            <person name="Yamazaki S."/>
            <person name="Fujita N."/>
        </authorList>
    </citation>
    <scope>NUCLEOTIDE SEQUENCE [LARGE SCALE GENOMIC DNA]</scope>
    <source>
        <strain evidence="3">NBRC 102666 / KCTC 22515 / FYK2301M01</strain>
    </source>
</reference>
<feature type="compositionally biased region" description="Basic residues" evidence="1">
    <location>
        <begin position="122"/>
        <end position="138"/>
    </location>
</feature>
<dbReference type="EMBL" id="AP012338">
    <property type="protein sequence ID" value="BAM03074.1"/>
    <property type="molecule type" value="Genomic_DNA"/>
</dbReference>
<sequence length="227" mass="24730">MELRHELPRRSLAGGGGHPLGGDRRPAPQRPRPPPERLPQLHDAAGPELRLVLAGHHRLPGPRRVRHREAGTLRQGAEGTTPGWHARRRPGQPVSGSEGATATWARPPPEPQEDPDFLVRSVPRRSRGGGRRRRRQRIHGTAACPADTPPRKRRGTRASAGAPLPPRTAVGFAAFRRRSADPHRINGRRPARCGGARRGRCGSCGAGSPGGPWPLPHRAGCRRRGRR</sequence>
<evidence type="ECO:0000256" key="1">
    <source>
        <dbReference type="SAM" id="MobiDB-lite"/>
    </source>
</evidence>
<dbReference type="AlphaFoldDB" id="I0ICT6"/>